<gene>
    <name evidence="1" type="ORF">USDA257_p02000</name>
</gene>
<geneLocation type="plasmid" evidence="2">
    <name>pUSDA257 fragment 1</name>
</geneLocation>
<dbReference type="EMBL" id="CP003564">
    <property type="protein sequence ID" value="AFL54915.1"/>
    <property type="molecule type" value="Genomic_DNA"/>
</dbReference>
<evidence type="ECO:0000313" key="1">
    <source>
        <dbReference type="EMBL" id="AFL54915.1"/>
    </source>
</evidence>
<proteinExistence type="predicted"/>
<reference evidence="1" key="1">
    <citation type="journal article" date="2012" name="J. Bacteriol.">
        <title>Complete genome sequence of the broad-host-range strain Sinorhizobium fredii USDA257.</title>
        <authorList>
            <person name="Schuldes J."/>
            <person name="Rodriguez Orbegoso M."/>
            <person name="Schmeisser C."/>
            <person name="Krishnan H.B."/>
            <person name="Daniel R."/>
            <person name="Streit W.R."/>
        </authorList>
    </citation>
    <scope>NUCLEOTIDE SEQUENCE [LARGE SCALE GENOMIC DNA]</scope>
    <source>
        <strain evidence="1">USDA 257</strain>
        <plasmid evidence="1">pUSDA257</plasmid>
    </source>
</reference>
<name>I3XGA9_SINF2</name>
<sequence>MSVMIGFLRRWIEHRRAILRRWQEDAKQLAASDPFGARYEAQRMALRRRAQGKLGEY</sequence>
<evidence type="ECO:0000313" key="2">
    <source>
        <dbReference type="Proteomes" id="UP000006180"/>
    </source>
</evidence>
<dbReference type="AlphaFoldDB" id="I3XGA9"/>
<dbReference type="HOGENOM" id="CLU_3047269_0_0_5"/>
<dbReference type="PATRIC" id="fig|1185652.3.peg.6634"/>
<accession>I3XGA9</accession>
<keyword evidence="1" id="KW-0614">Plasmid</keyword>
<organism evidence="1">
    <name type="scientific">Sinorhizobium fredii (strain USDA 257)</name>
    <dbReference type="NCBI Taxonomy" id="1185652"/>
    <lineage>
        <taxon>Bacteria</taxon>
        <taxon>Pseudomonadati</taxon>
        <taxon>Pseudomonadota</taxon>
        <taxon>Alphaproteobacteria</taxon>
        <taxon>Hyphomicrobiales</taxon>
        <taxon>Rhizobiaceae</taxon>
        <taxon>Sinorhizobium/Ensifer group</taxon>
        <taxon>Sinorhizobium</taxon>
    </lineage>
</organism>
<protein>
    <submittedName>
        <fullName evidence="1">Uncharacterized protein</fullName>
    </submittedName>
</protein>